<organism evidence="3 4">
    <name type="scientific">Paenibacillus hexagrammi</name>
    <dbReference type="NCBI Taxonomy" id="2908839"/>
    <lineage>
        <taxon>Bacteria</taxon>
        <taxon>Bacillati</taxon>
        <taxon>Bacillota</taxon>
        <taxon>Bacilli</taxon>
        <taxon>Bacillales</taxon>
        <taxon>Paenibacillaceae</taxon>
        <taxon>Paenibacillus</taxon>
    </lineage>
</organism>
<dbReference type="InterPro" id="IPR006938">
    <property type="entry name" value="DUF624"/>
</dbReference>
<proteinExistence type="predicted"/>
<dbReference type="EMBL" id="CP090978">
    <property type="protein sequence ID" value="UJF31605.1"/>
    <property type="molecule type" value="Genomic_DNA"/>
</dbReference>
<evidence type="ECO:0000313" key="3">
    <source>
        <dbReference type="EMBL" id="UJF31605.1"/>
    </source>
</evidence>
<feature type="transmembrane region" description="Helical" evidence="2">
    <location>
        <begin position="49"/>
        <end position="73"/>
    </location>
</feature>
<keyword evidence="2" id="KW-1133">Transmembrane helix</keyword>
<feature type="transmembrane region" description="Helical" evidence="2">
    <location>
        <begin position="100"/>
        <end position="124"/>
    </location>
</feature>
<reference evidence="3 4" key="1">
    <citation type="journal article" date="2024" name="Int. J. Syst. Evol. Microbiol.">
        <title>Paenibacillus hexagrammi sp. nov., a novel bacterium isolated from the gut content of Hexagrammos agrammus.</title>
        <authorList>
            <person name="Jung H.K."/>
            <person name="Kim D.G."/>
            <person name="Zin H."/>
            <person name="Park J."/>
            <person name="Jung H."/>
            <person name="Kim Y.O."/>
            <person name="Kong H.J."/>
            <person name="Kim J.W."/>
            <person name="Kim Y.S."/>
        </authorList>
    </citation>
    <scope>NUCLEOTIDE SEQUENCE [LARGE SCALE GENOMIC DNA]</scope>
    <source>
        <strain evidence="3 4">YPD9-1</strain>
    </source>
</reference>
<dbReference type="Proteomes" id="UP001649230">
    <property type="component" value="Chromosome"/>
</dbReference>
<keyword evidence="2" id="KW-0472">Membrane</keyword>
<name>A0ABY3SDQ9_9BACL</name>
<feature type="transmembrane region" description="Helical" evidence="2">
    <location>
        <begin position="21"/>
        <end position="43"/>
    </location>
</feature>
<evidence type="ECO:0000313" key="4">
    <source>
        <dbReference type="Proteomes" id="UP001649230"/>
    </source>
</evidence>
<accession>A0ABY3SDQ9</accession>
<dbReference type="RefSeq" id="WP_235117951.1">
    <property type="nucleotide sequence ID" value="NZ_CP090978.1"/>
</dbReference>
<evidence type="ECO:0000256" key="2">
    <source>
        <dbReference type="SAM" id="Phobius"/>
    </source>
</evidence>
<keyword evidence="4" id="KW-1185">Reference proteome</keyword>
<gene>
    <name evidence="3" type="ORF">L0M14_17560</name>
</gene>
<dbReference type="Pfam" id="PF04854">
    <property type="entry name" value="DUF624"/>
    <property type="match status" value="1"/>
</dbReference>
<feature type="region of interest" description="Disordered" evidence="1">
    <location>
        <begin position="235"/>
        <end position="279"/>
    </location>
</feature>
<sequence length="279" mass="31719">MEFRGVMGGLYRITEWIMRLTVINLLWIVCSIPVFFFGFMGLVSQTTDAFLSILPIVAILSPFTLFPATAAMFTVARKWVTGEEDVPLLKTFFRGYKENYVQSMVGGIIFIIVIAIIVVNYFFYTKQGGSLKMLSVLFIAFSVVIAIAMFNFFSIMVHLHMKVLQIVKNSILITIGSPINSIVTILCNGVIVYICLTKMNFFLVVFFMGSVVATFSFWQFNRSFTKLQMKQQELEEKAQMNQEQNEDDNDKDITESEPSLSESHESDTHTSSNDENNKV</sequence>
<evidence type="ECO:0000256" key="1">
    <source>
        <dbReference type="SAM" id="MobiDB-lite"/>
    </source>
</evidence>
<protein>
    <submittedName>
        <fullName evidence="3">DUF624 domain-containing protein</fullName>
    </submittedName>
</protein>
<keyword evidence="2" id="KW-0812">Transmembrane</keyword>
<feature type="transmembrane region" description="Helical" evidence="2">
    <location>
        <begin position="171"/>
        <end position="194"/>
    </location>
</feature>
<feature type="transmembrane region" description="Helical" evidence="2">
    <location>
        <begin position="136"/>
        <end position="159"/>
    </location>
</feature>
<feature type="transmembrane region" description="Helical" evidence="2">
    <location>
        <begin position="200"/>
        <end position="220"/>
    </location>
</feature>